<dbReference type="Proteomes" id="UP000050794">
    <property type="component" value="Unassembled WGS sequence"/>
</dbReference>
<sequence length="128" mass="14745">MNKAMLTAKAWHRACKEERTFGTNEAMLIKGLPRTYEKKGQHKEKGINKESGFLSFYDFRWFQSSPPSSPMTSQRVSRFNCGGLDREADTIFVLVMFCFSFASDSITRCLWAARLVLLSRAFVYFSCQ</sequence>
<dbReference type="WBParaSite" id="TCNE_0001837001-mRNA-1">
    <property type="protein sequence ID" value="TCNE_0001837001-mRNA-1"/>
    <property type="gene ID" value="TCNE_0001837001"/>
</dbReference>
<evidence type="ECO:0000313" key="2">
    <source>
        <dbReference type="Proteomes" id="UP000050794"/>
    </source>
</evidence>
<gene>
    <name evidence="1" type="ORF">TCNE_LOCUS18366</name>
</gene>
<evidence type="ECO:0000313" key="1">
    <source>
        <dbReference type="EMBL" id="VDM49687.1"/>
    </source>
</evidence>
<proteinExistence type="predicted"/>
<organism evidence="2 3">
    <name type="scientific">Toxocara canis</name>
    <name type="common">Canine roundworm</name>
    <dbReference type="NCBI Taxonomy" id="6265"/>
    <lineage>
        <taxon>Eukaryota</taxon>
        <taxon>Metazoa</taxon>
        <taxon>Ecdysozoa</taxon>
        <taxon>Nematoda</taxon>
        <taxon>Chromadorea</taxon>
        <taxon>Rhabditida</taxon>
        <taxon>Spirurina</taxon>
        <taxon>Ascaridomorpha</taxon>
        <taxon>Ascaridoidea</taxon>
        <taxon>Toxocaridae</taxon>
        <taxon>Toxocara</taxon>
    </lineage>
</organism>
<accession>A0A183VC96</accession>
<dbReference type="EMBL" id="UYWY01025442">
    <property type="protein sequence ID" value="VDM49687.1"/>
    <property type="molecule type" value="Genomic_DNA"/>
</dbReference>
<reference evidence="3" key="1">
    <citation type="submission" date="2016-06" db="UniProtKB">
        <authorList>
            <consortium name="WormBaseParasite"/>
        </authorList>
    </citation>
    <scope>IDENTIFICATION</scope>
</reference>
<protein>
    <submittedName>
        <fullName evidence="1 3">Uncharacterized protein</fullName>
    </submittedName>
</protein>
<evidence type="ECO:0000313" key="3">
    <source>
        <dbReference type="WBParaSite" id="TCNE_0001837001-mRNA-1"/>
    </source>
</evidence>
<reference evidence="1 2" key="2">
    <citation type="submission" date="2018-11" db="EMBL/GenBank/DDBJ databases">
        <authorList>
            <consortium name="Pathogen Informatics"/>
        </authorList>
    </citation>
    <scope>NUCLEOTIDE SEQUENCE [LARGE SCALE GENOMIC DNA]</scope>
</reference>
<name>A0A183VC96_TOXCA</name>
<keyword evidence="2" id="KW-1185">Reference proteome</keyword>
<dbReference type="AlphaFoldDB" id="A0A183VC96"/>